<proteinExistence type="predicted"/>
<sequence length="74" mass="7872">MAWDGSDSSNCNGVEIEKGQTVRRGREVEFYDHGAGSFRTIDVDSVRRSGSGVEIEGTDSDGNAVTLDMDGSGE</sequence>
<dbReference type="Pfam" id="PF17268">
    <property type="entry name" value="DUF5334"/>
    <property type="match status" value="1"/>
</dbReference>
<evidence type="ECO:0000313" key="2">
    <source>
        <dbReference type="EMBL" id="KAB1075463.1"/>
    </source>
</evidence>
<dbReference type="EMBL" id="VZZK01000034">
    <property type="protein sequence ID" value="KAB1075463.1"/>
    <property type="molecule type" value="Genomic_DNA"/>
</dbReference>
<protein>
    <submittedName>
        <fullName evidence="2">Uncharacterized protein</fullName>
    </submittedName>
</protein>
<dbReference type="OrthoDB" id="7063795at2"/>
<accession>A0A6L3SZ72</accession>
<evidence type="ECO:0000313" key="3">
    <source>
        <dbReference type="Proteomes" id="UP000474159"/>
    </source>
</evidence>
<comment type="caution">
    <text evidence="2">The sequence shown here is derived from an EMBL/GenBank/DDBJ whole genome shotgun (WGS) entry which is preliminary data.</text>
</comment>
<feature type="region of interest" description="Disordered" evidence="1">
    <location>
        <begin position="51"/>
        <end position="74"/>
    </location>
</feature>
<evidence type="ECO:0000256" key="1">
    <source>
        <dbReference type="SAM" id="MobiDB-lite"/>
    </source>
</evidence>
<dbReference type="AlphaFoldDB" id="A0A6L3SZ72"/>
<name>A0A6L3SZ72_9HYPH</name>
<gene>
    <name evidence="2" type="ORF">F6X53_24925</name>
</gene>
<reference evidence="2 3" key="1">
    <citation type="submission" date="2019-09" db="EMBL/GenBank/DDBJ databases">
        <title>YIM 48816 draft genome.</title>
        <authorList>
            <person name="Jiang L."/>
        </authorList>
    </citation>
    <scope>NUCLEOTIDE SEQUENCE [LARGE SCALE GENOMIC DNA]</scope>
    <source>
        <strain evidence="2 3">YIM 48816</strain>
    </source>
</reference>
<dbReference type="InterPro" id="IPR035160">
    <property type="entry name" value="DUF5334"/>
</dbReference>
<organism evidence="2 3">
    <name type="scientific">Methylobacterium soli</name>
    <dbReference type="NCBI Taxonomy" id="553447"/>
    <lineage>
        <taxon>Bacteria</taxon>
        <taxon>Pseudomonadati</taxon>
        <taxon>Pseudomonadota</taxon>
        <taxon>Alphaproteobacteria</taxon>
        <taxon>Hyphomicrobiales</taxon>
        <taxon>Methylobacteriaceae</taxon>
        <taxon>Methylobacterium</taxon>
    </lineage>
</organism>
<keyword evidence="3" id="KW-1185">Reference proteome</keyword>
<dbReference type="Proteomes" id="UP000474159">
    <property type="component" value="Unassembled WGS sequence"/>
</dbReference>